<name>K3W795_GLOUD</name>
<dbReference type="Proteomes" id="UP000019132">
    <property type="component" value="Unassembled WGS sequence"/>
</dbReference>
<feature type="region of interest" description="Disordered" evidence="7">
    <location>
        <begin position="1"/>
        <end position="42"/>
    </location>
</feature>
<reference evidence="10" key="1">
    <citation type="journal article" date="2010" name="Genome Biol.">
        <title>Genome sequence of the necrotrophic plant pathogen Pythium ultimum reveals original pathogenicity mechanisms and effector repertoire.</title>
        <authorList>
            <person name="Levesque C.A."/>
            <person name="Brouwer H."/>
            <person name="Cano L."/>
            <person name="Hamilton J.P."/>
            <person name="Holt C."/>
            <person name="Huitema E."/>
            <person name="Raffaele S."/>
            <person name="Robideau G.P."/>
            <person name="Thines M."/>
            <person name="Win J."/>
            <person name="Zerillo M.M."/>
            <person name="Beakes G.W."/>
            <person name="Boore J.L."/>
            <person name="Busam D."/>
            <person name="Dumas B."/>
            <person name="Ferriera S."/>
            <person name="Fuerstenberg S.I."/>
            <person name="Gachon C.M."/>
            <person name="Gaulin E."/>
            <person name="Govers F."/>
            <person name="Grenville-Briggs L."/>
            <person name="Horner N."/>
            <person name="Hostetler J."/>
            <person name="Jiang R.H."/>
            <person name="Johnson J."/>
            <person name="Krajaejun T."/>
            <person name="Lin H."/>
            <person name="Meijer H.J."/>
            <person name="Moore B."/>
            <person name="Morris P."/>
            <person name="Phuntmart V."/>
            <person name="Puiu D."/>
            <person name="Shetty J."/>
            <person name="Stajich J.E."/>
            <person name="Tripathy S."/>
            <person name="Wawra S."/>
            <person name="van West P."/>
            <person name="Whitty B.R."/>
            <person name="Coutinho P.M."/>
            <person name="Henrissat B."/>
            <person name="Martin F."/>
            <person name="Thomas P.D."/>
            <person name="Tyler B.M."/>
            <person name="De Vries R.P."/>
            <person name="Kamoun S."/>
            <person name="Yandell M."/>
            <person name="Tisserat N."/>
            <person name="Buell C.R."/>
        </authorList>
    </citation>
    <scope>NUCLEOTIDE SEQUENCE</scope>
    <source>
        <strain evidence="10">DAOM:BR144</strain>
    </source>
</reference>
<dbReference type="VEuPathDB" id="FungiDB:PYU1_G000836"/>
<dbReference type="InterPro" id="IPR050409">
    <property type="entry name" value="E3_ubiq-protein_ligase"/>
</dbReference>
<evidence type="ECO:0000256" key="6">
    <source>
        <dbReference type="PROSITE-ProRule" id="PRU00104"/>
    </source>
</evidence>
<dbReference type="Gene3D" id="3.30.2160.10">
    <property type="entry name" value="Hect, E3 ligase catalytic domain"/>
    <property type="match status" value="1"/>
</dbReference>
<dbReference type="EnsemblProtists" id="PYU1_T000836">
    <property type="protein sequence ID" value="PYU1_T000836"/>
    <property type="gene ID" value="PYU1_G000836"/>
</dbReference>
<dbReference type="Gene3D" id="3.30.2410.10">
    <property type="entry name" value="Hect, E3 ligase catalytic domain"/>
    <property type="match status" value="1"/>
</dbReference>
<accession>K3W795</accession>
<dbReference type="STRING" id="431595.K3W795"/>
<dbReference type="SUPFAM" id="SSF56204">
    <property type="entry name" value="Hect, E3 ligase catalytic domain"/>
    <property type="match status" value="1"/>
</dbReference>
<keyword evidence="4" id="KW-0808">Transferase</keyword>
<dbReference type="InterPro" id="IPR000569">
    <property type="entry name" value="HECT_dom"/>
</dbReference>
<dbReference type="eggNOG" id="KOG0940">
    <property type="taxonomic scope" value="Eukaryota"/>
</dbReference>
<evidence type="ECO:0000256" key="1">
    <source>
        <dbReference type="ARBA" id="ARBA00000885"/>
    </source>
</evidence>
<evidence type="ECO:0000256" key="5">
    <source>
        <dbReference type="ARBA" id="ARBA00022786"/>
    </source>
</evidence>
<dbReference type="PROSITE" id="PS50237">
    <property type="entry name" value="HECT"/>
    <property type="match status" value="1"/>
</dbReference>
<dbReference type="InParanoid" id="K3W795"/>
<evidence type="ECO:0000256" key="7">
    <source>
        <dbReference type="SAM" id="MobiDB-lite"/>
    </source>
</evidence>
<dbReference type="PANTHER" id="PTHR11254">
    <property type="entry name" value="HECT DOMAIN UBIQUITIN-PROTEIN LIGASE"/>
    <property type="match status" value="1"/>
</dbReference>
<dbReference type="GO" id="GO:0005737">
    <property type="term" value="C:cytoplasm"/>
    <property type="evidence" value="ECO:0007669"/>
    <property type="project" value="TreeGrafter"/>
</dbReference>
<dbReference type="GO" id="GO:0061630">
    <property type="term" value="F:ubiquitin protein ligase activity"/>
    <property type="evidence" value="ECO:0007669"/>
    <property type="project" value="UniProtKB-EC"/>
</dbReference>
<reference evidence="10" key="2">
    <citation type="submission" date="2010-04" db="EMBL/GenBank/DDBJ databases">
        <authorList>
            <person name="Buell R."/>
            <person name="Hamilton J."/>
            <person name="Hostetler J."/>
        </authorList>
    </citation>
    <scope>NUCLEOTIDE SEQUENCE [LARGE SCALE GENOMIC DNA]</scope>
    <source>
        <strain evidence="10">DAOM:BR144</strain>
    </source>
</reference>
<evidence type="ECO:0000313" key="9">
    <source>
        <dbReference type="EnsemblProtists" id="PYU1_T000836"/>
    </source>
</evidence>
<keyword evidence="10" id="KW-1185">Reference proteome</keyword>
<organism evidence="9 10">
    <name type="scientific">Globisporangium ultimum (strain ATCC 200006 / CBS 805.95 / DAOM BR144)</name>
    <name type="common">Pythium ultimum</name>
    <dbReference type="NCBI Taxonomy" id="431595"/>
    <lineage>
        <taxon>Eukaryota</taxon>
        <taxon>Sar</taxon>
        <taxon>Stramenopiles</taxon>
        <taxon>Oomycota</taxon>
        <taxon>Peronosporomycetes</taxon>
        <taxon>Pythiales</taxon>
        <taxon>Pythiaceae</taxon>
        <taxon>Globisporangium</taxon>
    </lineage>
</organism>
<dbReference type="CDD" id="cd00078">
    <property type="entry name" value="HECTc"/>
    <property type="match status" value="1"/>
</dbReference>
<comment type="catalytic activity">
    <reaction evidence="1">
        <text>S-ubiquitinyl-[E2 ubiquitin-conjugating enzyme]-L-cysteine + [acceptor protein]-L-lysine = [E2 ubiquitin-conjugating enzyme]-L-cysteine + N(6)-ubiquitinyl-[acceptor protein]-L-lysine.</text>
        <dbReference type="EC" id="2.3.2.26"/>
    </reaction>
</comment>
<dbReference type="EC" id="2.3.2.26" evidence="3"/>
<dbReference type="Pfam" id="PF00632">
    <property type="entry name" value="HECT"/>
    <property type="match status" value="1"/>
</dbReference>
<dbReference type="EMBL" id="GL376620">
    <property type="status" value="NOT_ANNOTATED_CDS"/>
    <property type="molecule type" value="Genomic_DNA"/>
</dbReference>
<reference evidence="9" key="3">
    <citation type="submission" date="2015-02" db="UniProtKB">
        <authorList>
            <consortium name="EnsemblProtists"/>
        </authorList>
    </citation>
    <scope>IDENTIFICATION</scope>
    <source>
        <strain evidence="9">DAOM BR144</strain>
    </source>
</reference>
<sequence>MIQERHLTKNERKKQRRNAIASSPSSSDKSSSHEYSYYSSSGNSGQFTIALSTSRGFVRDDRIVMSVKWRPAGIHREHVLKQSFQIFLTAPTATLRRRLRVDFMEEPGIDGGGILREWIHLICNQVFSDKLGIFQLTNSSAHQGYWISRNAGKHCRNHLQMYQFFGKLIGKALLEGLLLNVRLSIPLLKHILGAPFKLSDIRLLDETVYSSLKWILTNNNTQNLCLNFAVEEYDLIPNGSNVPLNDGNKNLYVEKVMQYYLFDSVKAEIASVMEGVRSVIPETMLHIFDYKELDLMLSGLPHIDVLDWRANSEVRMLGENVDKEIKVVEWFWEILESFNQDGRSRLLQYVTGSSGVPVEGFQGLTGMDGDIQLFTIQLANSISKVYTVLPHASTCLNRLDLPVYETKEELEEILHMIIQMDVTGFNSR</sequence>
<evidence type="ECO:0000256" key="3">
    <source>
        <dbReference type="ARBA" id="ARBA00012485"/>
    </source>
</evidence>
<feature type="active site" description="Glycyl thioester intermediate" evidence="6">
    <location>
        <position position="395"/>
    </location>
</feature>
<dbReference type="SMART" id="SM00119">
    <property type="entry name" value="HECTc"/>
    <property type="match status" value="1"/>
</dbReference>
<feature type="domain" description="HECT" evidence="8">
    <location>
        <begin position="91"/>
        <end position="428"/>
    </location>
</feature>
<evidence type="ECO:0000256" key="4">
    <source>
        <dbReference type="ARBA" id="ARBA00022679"/>
    </source>
</evidence>
<dbReference type="GO" id="GO:0016567">
    <property type="term" value="P:protein ubiquitination"/>
    <property type="evidence" value="ECO:0007669"/>
    <property type="project" value="TreeGrafter"/>
</dbReference>
<evidence type="ECO:0000259" key="8">
    <source>
        <dbReference type="PROSITE" id="PS50237"/>
    </source>
</evidence>
<dbReference type="InterPro" id="IPR035983">
    <property type="entry name" value="Hect_E3_ubiquitin_ligase"/>
</dbReference>
<evidence type="ECO:0000256" key="2">
    <source>
        <dbReference type="ARBA" id="ARBA00004906"/>
    </source>
</evidence>
<protein>
    <recommendedName>
        <fullName evidence="3">HECT-type E3 ubiquitin transferase</fullName>
        <ecNumber evidence="3">2.3.2.26</ecNumber>
    </recommendedName>
</protein>
<dbReference type="HOGENOM" id="CLU_002173_9_1_1"/>
<dbReference type="Gene3D" id="3.90.1750.10">
    <property type="entry name" value="Hect, E3 ligase catalytic domains"/>
    <property type="match status" value="1"/>
</dbReference>
<proteinExistence type="predicted"/>
<comment type="pathway">
    <text evidence="2">Protein modification; protein ubiquitination.</text>
</comment>
<dbReference type="GO" id="GO:0006511">
    <property type="term" value="P:ubiquitin-dependent protein catabolic process"/>
    <property type="evidence" value="ECO:0007669"/>
    <property type="project" value="TreeGrafter"/>
</dbReference>
<feature type="compositionally biased region" description="Low complexity" evidence="7">
    <location>
        <begin position="22"/>
        <end position="42"/>
    </location>
</feature>
<feature type="compositionally biased region" description="Basic and acidic residues" evidence="7">
    <location>
        <begin position="1"/>
        <end position="10"/>
    </location>
</feature>
<dbReference type="PANTHER" id="PTHR11254:SF440">
    <property type="entry name" value="E3 UBIQUITIN-PROTEIN LIGASE NEDD-4"/>
    <property type="match status" value="1"/>
</dbReference>
<dbReference type="FunFam" id="3.30.2410.10:FF:000009">
    <property type="entry name" value="Probable E3 ubiquitin-protein ligase HECTD2"/>
    <property type="match status" value="1"/>
</dbReference>
<evidence type="ECO:0000313" key="10">
    <source>
        <dbReference type="Proteomes" id="UP000019132"/>
    </source>
</evidence>
<dbReference type="AlphaFoldDB" id="K3W795"/>
<keyword evidence="5 6" id="KW-0833">Ubl conjugation pathway</keyword>